<dbReference type="AlphaFoldDB" id="A0A168RJ45"/>
<name>A0A168RJ45_9BACT</name>
<sequence>MENKKIKLGQFFTVKKLWLKPQIIDFIKKQNKEIAYDPFAGNGDLLNLAKEDLNFKKIQGLDIDSTLSWEINDSLKNIPIVANSLIITNPPYLSKQSAKRKKINMDDYFKLSTYDDIYLIALEKMLQTNLPVVAIIPESFINSNFKLKNYLSSITIIEDEIFSDTENPVIVACFDNKDKTNNEILVYKNDIFIDNLANILKIRLKPKNNIEIKFNDLNGWLGIKAVDGIKENKDIKFDFPSNINYDWKNKITISSRHYSLIAIEIKEHLKLKLINQANKILKDLREKSSDIILTPFKGNNKFGNRRRRLDFNLCRAILEEAYMQIKEEK</sequence>
<dbReference type="EMBL" id="LVLH01000022">
    <property type="protein sequence ID" value="OAB49032.1"/>
    <property type="molecule type" value="Genomic_DNA"/>
</dbReference>
<dbReference type="Proteomes" id="UP000076983">
    <property type="component" value="Unassembled WGS sequence"/>
</dbReference>
<organism evidence="2 3">
    <name type="scientific">Mycoplasmopsis gallinarum</name>
    <dbReference type="NCBI Taxonomy" id="29557"/>
    <lineage>
        <taxon>Bacteria</taxon>
        <taxon>Bacillati</taxon>
        <taxon>Mycoplasmatota</taxon>
        <taxon>Mycoplasmoidales</taxon>
        <taxon>Metamycoplasmataceae</taxon>
        <taxon>Mycoplasmopsis</taxon>
    </lineage>
</organism>
<evidence type="ECO:0000313" key="3">
    <source>
        <dbReference type="Proteomes" id="UP000076983"/>
    </source>
</evidence>
<feature type="domain" description="Type II methyltransferase M.TaqI-like" evidence="1">
    <location>
        <begin position="85"/>
        <end position="152"/>
    </location>
</feature>
<gene>
    <name evidence="2" type="ORF">MGALLINA_02010</name>
</gene>
<dbReference type="STRING" id="29557.MGALLINA_02010"/>
<dbReference type="Gene3D" id="3.40.50.150">
    <property type="entry name" value="Vaccinia Virus protein VP39"/>
    <property type="match status" value="1"/>
</dbReference>
<dbReference type="GO" id="GO:0032259">
    <property type="term" value="P:methylation"/>
    <property type="evidence" value="ECO:0007669"/>
    <property type="project" value="InterPro"/>
</dbReference>
<dbReference type="GO" id="GO:0003676">
    <property type="term" value="F:nucleic acid binding"/>
    <property type="evidence" value="ECO:0007669"/>
    <property type="project" value="InterPro"/>
</dbReference>
<dbReference type="OrthoDB" id="388311at2"/>
<dbReference type="RefSeq" id="WP_063626011.1">
    <property type="nucleotide sequence ID" value="NZ_LVLH01000022.1"/>
</dbReference>
<dbReference type="PATRIC" id="fig|29557.3.peg.184"/>
<dbReference type="PROSITE" id="PS00092">
    <property type="entry name" value="N6_MTASE"/>
    <property type="match status" value="1"/>
</dbReference>
<dbReference type="InterPro" id="IPR011639">
    <property type="entry name" value="MethylTrfase_TaqI-like_dom"/>
</dbReference>
<evidence type="ECO:0000313" key="2">
    <source>
        <dbReference type="EMBL" id="OAB49032.1"/>
    </source>
</evidence>
<accession>A0A168RJ45</accession>
<dbReference type="InterPro" id="IPR002052">
    <property type="entry name" value="DNA_methylase_N6_adenine_CS"/>
</dbReference>
<comment type="caution">
    <text evidence="2">The sequence shown here is derived from an EMBL/GenBank/DDBJ whole genome shotgun (WGS) entry which is preliminary data.</text>
</comment>
<evidence type="ECO:0000259" key="1">
    <source>
        <dbReference type="Pfam" id="PF07669"/>
    </source>
</evidence>
<dbReference type="Pfam" id="PF07669">
    <property type="entry name" value="Eco57I"/>
    <property type="match status" value="1"/>
</dbReference>
<reference evidence="2 3" key="1">
    <citation type="submission" date="2016-03" db="EMBL/GenBank/DDBJ databases">
        <title>Genome sequence of Mycoplasma gallinarum strain Mgn_IPT.</title>
        <authorList>
            <person name="Yacoub E."/>
            <person name="Sirand-Pugnet P."/>
            <person name="Barre A."/>
            <person name="Maurier F."/>
            <person name="Blanchard A."/>
            <person name="Ben Abdelmoumen B.M."/>
        </authorList>
    </citation>
    <scope>NUCLEOTIDE SEQUENCE [LARGE SCALE GENOMIC DNA]</scope>
    <source>
        <strain evidence="2 3">Mgn_IPT</strain>
    </source>
</reference>
<dbReference type="GO" id="GO:0006304">
    <property type="term" value="P:DNA modification"/>
    <property type="evidence" value="ECO:0007669"/>
    <property type="project" value="InterPro"/>
</dbReference>
<protein>
    <submittedName>
        <fullName evidence="2">Transcriptional regulator</fullName>
    </submittedName>
</protein>
<dbReference type="SUPFAM" id="SSF53335">
    <property type="entry name" value="S-adenosyl-L-methionine-dependent methyltransferases"/>
    <property type="match status" value="1"/>
</dbReference>
<dbReference type="InterPro" id="IPR029063">
    <property type="entry name" value="SAM-dependent_MTases_sf"/>
</dbReference>
<dbReference type="GO" id="GO:0009007">
    <property type="term" value="F:site-specific DNA-methyltransferase (adenine-specific) activity"/>
    <property type="evidence" value="ECO:0007669"/>
    <property type="project" value="UniProtKB-EC"/>
</dbReference>
<proteinExistence type="predicted"/>
<keyword evidence="3" id="KW-1185">Reference proteome</keyword>